<feature type="non-terminal residue" evidence="2">
    <location>
        <position position="227"/>
    </location>
</feature>
<feature type="compositionally biased region" description="Basic and acidic residues" evidence="1">
    <location>
        <begin position="1"/>
        <end position="13"/>
    </location>
</feature>
<dbReference type="AlphaFoldDB" id="A0A382Y2V5"/>
<reference evidence="2" key="1">
    <citation type="submission" date="2018-05" db="EMBL/GenBank/DDBJ databases">
        <authorList>
            <person name="Lanie J.A."/>
            <person name="Ng W.-L."/>
            <person name="Kazmierczak K.M."/>
            <person name="Andrzejewski T.M."/>
            <person name="Davidsen T.M."/>
            <person name="Wayne K.J."/>
            <person name="Tettelin H."/>
            <person name="Glass J.I."/>
            <person name="Rusch D."/>
            <person name="Podicherti R."/>
            <person name="Tsui H.-C.T."/>
            <person name="Winkler M.E."/>
        </authorList>
    </citation>
    <scope>NUCLEOTIDE SEQUENCE</scope>
</reference>
<gene>
    <name evidence="2" type="ORF">METZ01_LOCUS430437</name>
</gene>
<evidence type="ECO:0000256" key="1">
    <source>
        <dbReference type="SAM" id="MobiDB-lite"/>
    </source>
</evidence>
<dbReference type="EMBL" id="UINC01172486">
    <property type="protein sequence ID" value="SVD77583.1"/>
    <property type="molecule type" value="Genomic_DNA"/>
</dbReference>
<feature type="region of interest" description="Disordered" evidence="1">
    <location>
        <begin position="1"/>
        <end position="24"/>
    </location>
</feature>
<protein>
    <submittedName>
        <fullName evidence="2">Uncharacterized protein</fullName>
    </submittedName>
</protein>
<name>A0A382Y2V5_9ZZZZ</name>
<accession>A0A382Y2V5</accession>
<sequence length="227" mass="24566">MATYTDRVEKSVTHYEPGPLPSDPESLGVYTVDELKRLGNVLFNQATFRLERINAVPDKPRAGDIRYFDGTNADPLGTGVEGLYVFKKGSHWVNLLASDAGTVEISGASGDLALEIDNNVANSANLKIRCDAGSLRSDFYVDNQVHITLKGQRVGILDTSPTYTLDVFGDGRFVQQLTVDAGIACADTVVSRPRFTDYAETLNAIGTKTAAFNIDLEDGNVQTLTLS</sequence>
<evidence type="ECO:0000313" key="2">
    <source>
        <dbReference type="EMBL" id="SVD77583.1"/>
    </source>
</evidence>
<proteinExistence type="predicted"/>
<organism evidence="2">
    <name type="scientific">marine metagenome</name>
    <dbReference type="NCBI Taxonomy" id="408172"/>
    <lineage>
        <taxon>unclassified sequences</taxon>
        <taxon>metagenomes</taxon>
        <taxon>ecological metagenomes</taxon>
    </lineage>
</organism>